<dbReference type="InterPro" id="IPR003593">
    <property type="entry name" value="AAA+_ATPase"/>
</dbReference>
<keyword evidence="8" id="KW-0131">Cell cycle</keyword>
<dbReference type="AlphaFoldDB" id="A0A830G3M3"/>
<dbReference type="SMART" id="SM00382">
    <property type="entry name" value="AAA"/>
    <property type="match status" value="1"/>
</dbReference>
<dbReference type="SMART" id="SM01074">
    <property type="entry name" value="Cdc6_C"/>
    <property type="match status" value="1"/>
</dbReference>
<dbReference type="PANTHER" id="PTHR10763">
    <property type="entry name" value="CELL DIVISION CONTROL PROTEIN 6-RELATED"/>
    <property type="match status" value="1"/>
</dbReference>
<evidence type="ECO:0000259" key="6">
    <source>
        <dbReference type="SMART" id="SM00382"/>
    </source>
</evidence>
<dbReference type="PANTHER" id="PTHR10763:SF22">
    <property type="entry name" value="ORC1-TYPE DNA REPLICATION PROTEIN"/>
    <property type="match status" value="1"/>
</dbReference>
<gene>
    <name evidence="8" type="ORF">GCM10009017_25430</name>
    <name evidence="9" type="ORF">J2752_002591</name>
</gene>
<keyword evidence="2 5" id="KW-0235">DNA replication</keyword>
<keyword evidence="8" id="KW-0132">Cell division</keyword>
<dbReference type="Pfam" id="PF22703">
    <property type="entry name" value="Cdc6_lid"/>
    <property type="match status" value="1"/>
</dbReference>
<dbReference type="InterPro" id="IPR049945">
    <property type="entry name" value="AAA_22"/>
</dbReference>
<dbReference type="Gene3D" id="1.10.10.10">
    <property type="entry name" value="Winged helix-like DNA-binding domain superfamily/Winged helix DNA-binding domain"/>
    <property type="match status" value="1"/>
</dbReference>
<dbReference type="Gene3D" id="3.40.50.300">
    <property type="entry name" value="P-loop containing nucleotide triphosphate hydrolases"/>
    <property type="match status" value="1"/>
</dbReference>
<evidence type="ECO:0000256" key="3">
    <source>
        <dbReference type="ARBA" id="ARBA00022741"/>
    </source>
</evidence>
<dbReference type="EMBL" id="JAGGKO010000005">
    <property type="protein sequence ID" value="MBP1955662.1"/>
    <property type="molecule type" value="Genomic_DNA"/>
</dbReference>
<dbReference type="Proteomes" id="UP000765891">
    <property type="component" value="Unassembled WGS sequence"/>
</dbReference>
<organism evidence="8 10">
    <name type="scientific">Halarchaeum rubridurum</name>
    <dbReference type="NCBI Taxonomy" id="489911"/>
    <lineage>
        <taxon>Archaea</taxon>
        <taxon>Methanobacteriati</taxon>
        <taxon>Methanobacteriota</taxon>
        <taxon>Stenosarchaea group</taxon>
        <taxon>Halobacteria</taxon>
        <taxon>Halobacteriales</taxon>
        <taxon>Halobacteriaceae</taxon>
    </lineage>
</organism>
<dbReference type="Pfam" id="PF09079">
    <property type="entry name" value="WHD_Cdc6"/>
    <property type="match status" value="1"/>
</dbReference>
<evidence type="ECO:0000256" key="2">
    <source>
        <dbReference type="ARBA" id="ARBA00022705"/>
    </source>
</evidence>
<accession>A0A830G3M3</accession>
<feature type="binding site" evidence="5">
    <location>
        <position position="210"/>
    </location>
    <ligand>
        <name>ATP</name>
        <dbReference type="ChEBI" id="CHEBI:30616"/>
    </ligand>
</feature>
<feature type="binding site" evidence="5">
    <location>
        <begin position="61"/>
        <end position="65"/>
    </location>
    <ligand>
        <name>ATP</name>
        <dbReference type="ChEBI" id="CHEBI:30616"/>
    </ligand>
</feature>
<dbReference type="OrthoDB" id="53276at2157"/>
<protein>
    <recommendedName>
        <fullName evidence="5">ORC1-type DNA replication protein</fullName>
    </recommendedName>
</protein>
<comment type="caution">
    <text evidence="8">The sequence shown here is derived from an EMBL/GenBank/DDBJ whole genome shotgun (WGS) entry which is preliminary data.</text>
</comment>
<dbReference type="NCBIfam" id="TIGR02928">
    <property type="entry name" value="orc1/cdc6 family replication initiation protein"/>
    <property type="match status" value="1"/>
</dbReference>
<dbReference type="SUPFAM" id="SSF46785">
    <property type="entry name" value="Winged helix' DNA-binding domain"/>
    <property type="match status" value="1"/>
</dbReference>
<dbReference type="HAMAP" id="MF_01407">
    <property type="entry name" value="ORC1_type_DNA_replic_protein"/>
    <property type="match status" value="1"/>
</dbReference>
<dbReference type="EMBL" id="BMOO01000006">
    <property type="protein sequence ID" value="GGM74321.1"/>
    <property type="molecule type" value="Genomic_DNA"/>
</dbReference>
<reference evidence="9" key="3">
    <citation type="submission" date="2021-03" db="EMBL/GenBank/DDBJ databases">
        <title>Genomic Encyclopedia of Type Strains, Phase IV (KMG-IV): sequencing the most valuable type-strain genomes for metagenomic binning, comparative biology and taxonomic classification.</title>
        <authorList>
            <person name="Goeker M."/>
        </authorList>
    </citation>
    <scope>NUCLEOTIDE SEQUENCE</scope>
    <source>
        <strain evidence="9">DSM 22443</strain>
    </source>
</reference>
<dbReference type="RefSeq" id="WP_188872972.1">
    <property type="nucleotide sequence ID" value="NZ_BMOO01000006.1"/>
</dbReference>
<dbReference type="GO" id="GO:0016887">
    <property type="term" value="F:ATP hydrolysis activity"/>
    <property type="evidence" value="ECO:0007669"/>
    <property type="project" value="InterPro"/>
</dbReference>
<sequence>MGIFDGATDGIYRDKDVLDEDYQPDQVLEREDEIADYRDALLDVLFGRTPDNIFLYGKAGVGKTAVTNFVLGELRAEVETRDTADPIHISRVNCDSETTYSVIRELANGLLPATHSPYAAKGYSTSDLFDELYTQMERVGGTHLIVLDEVDHLTDPDALLYQLPRARANGYLNDARVGIIGISNNYTFRNTLSSKVKSTLMETEISFSTYDADELVSILEHRADLAFQPGVCEDSAITLCAAYAAKDDGSARQAIDLLRAAADAAWKADDPTITDAHVKDVRDDVDRGQLHDKISDQTTNAQRVLEAAARLQNKHGEPARTREIQESYQQLARSYGDPDPSTSLKFAQRHLDDLEMLGFVIKSEENRGKGGGRSYIWEVDMDLETVIDVREDIEQTNAA</sequence>
<keyword evidence="10" id="KW-1185">Reference proteome</keyword>
<keyword evidence="3 5" id="KW-0547">Nucleotide-binding</keyword>
<reference evidence="8" key="1">
    <citation type="journal article" date="2014" name="Int. J. Syst. Evol. Microbiol.">
        <title>Complete genome sequence of Corynebacterium casei LMG S-19264T (=DSM 44701T), isolated from a smear-ripened cheese.</title>
        <authorList>
            <consortium name="US DOE Joint Genome Institute (JGI-PGF)"/>
            <person name="Walter F."/>
            <person name="Albersmeier A."/>
            <person name="Kalinowski J."/>
            <person name="Ruckert C."/>
        </authorList>
    </citation>
    <scope>NUCLEOTIDE SEQUENCE</scope>
    <source>
        <strain evidence="8">JCM 16108</strain>
    </source>
</reference>
<evidence type="ECO:0000313" key="8">
    <source>
        <dbReference type="EMBL" id="GGM74321.1"/>
    </source>
</evidence>
<dbReference type="SUPFAM" id="SSF52540">
    <property type="entry name" value="P-loop containing nucleoside triphosphate hydrolases"/>
    <property type="match status" value="1"/>
</dbReference>
<evidence type="ECO:0000313" key="9">
    <source>
        <dbReference type="EMBL" id="MBP1955662.1"/>
    </source>
</evidence>
<dbReference type="InterPro" id="IPR015163">
    <property type="entry name" value="Cdc6_C"/>
</dbReference>
<dbReference type="InterPro" id="IPR050311">
    <property type="entry name" value="ORC1/CDC6"/>
</dbReference>
<dbReference type="FunFam" id="1.10.8.60:FF:000073">
    <property type="entry name" value="ORC1-type DNA replication protein"/>
    <property type="match status" value="1"/>
</dbReference>
<dbReference type="InterPro" id="IPR036388">
    <property type="entry name" value="WH-like_DNA-bd_sf"/>
</dbReference>
<keyword evidence="4 5" id="KW-0067">ATP-binding</keyword>
<comment type="function">
    <text evidence="5">Involved in regulation of DNA replication.</text>
</comment>
<dbReference type="Pfam" id="PF13401">
    <property type="entry name" value="AAA_22"/>
    <property type="match status" value="1"/>
</dbReference>
<evidence type="ECO:0000259" key="7">
    <source>
        <dbReference type="SMART" id="SM01074"/>
    </source>
</evidence>
<evidence type="ECO:0000313" key="10">
    <source>
        <dbReference type="Proteomes" id="UP000614609"/>
    </source>
</evidence>
<comment type="similarity">
    <text evidence="1 5">Belongs to the CDC6/cdc18 family.</text>
</comment>
<reference evidence="8" key="2">
    <citation type="submission" date="2020-09" db="EMBL/GenBank/DDBJ databases">
        <authorList>
            <person name="Sun Q."/>
            <person name="Ohkuma M."/>
        </authorList>
    </citation>
    <scope>NUCLEOTIDE SEQUENCE</scope>
    <source>
        <strain evidence="8">JCM 16108</strain>
    </source>
</reference>
<dbReference type="GO" id="GO:0006260">
    <property type="term" value="P:DNA replication"/>
    <property type="evidence" value="ECO:0007669"/>
    <property type="project" value="UniProtKB-UniRule"/>
</dbReference>
<name>A0A830G3M3_9EURY</name>
<dbReference type="Gene3D" id="1.10.8.60">
    <property type="match status" value="1"/>
</dbReference>
<feature type="domain" description="Cdc6 C-terminal" evidence="7">
    <location>
        <begin position="305"/>
        <end position="390"/>
    </location>
</feature>
<dbReference type="InterPro" id="IPR036390">
    <property type="entry name" value="WH_DNA-bd_sf"/>
</dbReference>
<dbReference type="InterPro" id="IPR027417">
    <property type="entry name" value="P-loop_NTPase"/>
</dbReference>
<feature type="domain" description="AAA+ ATPase" evidence="6">
    <location>
        <begin position="49"/>
        <end position="233"/>
    </location>
</feature>
<dbReference type="Proteomes" id="UP000614609">
    <property type="component" value="Unassembled WGS sequence"/>
</dbReference>
<evidence type="ECO:0000256" key="1">
    <source>
        <dbReference type="ARBA" id="ARBA00006184"/>
    </source>
</evidence>
<dbReference type="GO" id="GO:0051301">
    <property type="term" value="P:cell division"/>
    <property type="evidence" value="ECO:0007669"/>
    <property type="project" value="UniProtKB-KW"/>
</dbReference>
<dbReference type="InterPro" id="IPR014277">
    <property type="entry name" value="Orc1/Cdc6_arc"/>
</dbReference>
<evidence type="ECO:0000256" key="5">
    <source>
        <dbReference type="HAMAP-Rule" id="MF_01407"/>
    </source>
</evidence>
<feature type="binding site" evidence="5">
    <location>
        <position position="222"/>
    </location>
    <ligand>
        <name>ATP</name>
        <dbReference type="ChEBI" id="CHEBI:30616"/>
    </ligand>
</feature>
<evidence type="ECO:0000256" key="4">
    <source>
        <dbReference type="ARBA" id="ARBA00022840"/>
    </source>
</evidence>
<dbReference type="GO" id="GO:0005524">
    <property type="term" value="F:ATP binding"/>
    <property type="evidence" value="ECO:0007669"/>
    <property type="project" value="UniProtKB-UniRule"/>
</dbReference>
<proteinExistence type="inferred from homology"/>
<dbReference type="InterPro" id="IPR055237">
    <property type="entry name" value="Cdc6_lid"/>
</dbReference>